<feature type="compositionally biased region" description="Basic and acidic residues" evidence="1">
    <location>
        <begin position="412"/>
        <end position="429"/>
    </location>
</feature>
<feature type="compositionally biased region" description="Acidic residues" evidence="1">
    <location>
        <begin position="353"/>
        <end position="376"/>
    </location>
</feature>
<evidence type="ECO:0000313" key="2">
    <source>
        <dbReference type="EMBL" id="QHT26312.1"/>
    </source>
</evidence>
<feature type="region of interest" description="Disordered" evidence="1">
    <location>
        <begin position="335"/>
        <end position="587"/>
    </location>
</feature>
<feature type="compositionally biased region" description="Basic residues" evidence="1">
    <location>
        <begin position="573"/>
        <end position="587"/>
    </location>
</feature>
<reference evidence="2" key="1">
    <citation type="journal article" date="2020" name="Nature">
        <title>Giant virus diversity and host interactions through global metagenomics.</title>
        <authorList>
            <person name="Schulz F."/>
            <person name="Roux S."/>
            <person name="Paez-Espino D."/>
            <person name="Jungbluth S."/>
            <person name="Walsh D.A."/>
            <person name="Denef V.J."/>
            <person name="McMahon K.D."/>
            <person name="Konstantinidis K.T."/>
            <person name="Eloe-Fadrosh E.A."/>
            <person name="Kyrpides N.C."/>
            <person name="Woyke T."/>
        </authorList>
    </citation>
    <scope>NUCLEOTIDE SEQUENCE</scope>
    <source>
        <strain evidence="2">GVMAG-M-3300023179-27</strain>
    </source>
</reference>
<dbReference type="AlphaFoldDB" id="A0A6C0EC60"/>
<feature type="compositionally biased region" description="Basic and acidic residues" evidence="1">
    <location>
        <begin position="1"/>
        <end position="19"/>
    </location>
</feature>
<evidence type="ECO:0000256" key="1">
    <source>
        <dbReference type="SAM" id="MobiDB-lite"/>
    </source>
</evidence>
<feature type="region of interest" description="Disordered" evidence="1">
    <location>
        <begin position="1"/>
        <end position="32"/>
    </location>
</feature>
<proteinExistence type="predicted"/>
<accession>A0A6C0EC60</accession>
<feature type="compositionally biased region" description="Basic and acidic residues" evidence="1">
    <location>
        <begin position="388"/>
        <end position="405"/>
    </location>
</feature>
<name>A0A6C0EC60_9ZZZZ</name>
<organism evidence="2">
    <name type="scientific">viral metagenome</name>
    <dbReference type="NCBI Taxonomy" id="1070528"/>
    <lineage>
        <taxon>unclassified sequences</taxon>
        <taxon>metagenomes</taxon>
        <taxon>organismal metagenomes</taxon>
    </lineage>
</organism>
<sequence length="587" mass="66560">MAKDSKSKKTEAKVEKSENTENTNQPLILVTGDTPTKGTSFKKFDVKNFFLPPIDDKFLSSNTHWNTIPKYNESGKKSDVKLDLNSGRTPHFLTGVFEMTRGGIPKFSDKYHKSKNSGKRALVWYYLDKKQKVLVDLFDALTALDDYFNTEINEKKNENGIVTKLNSDKKPVPMKGLQYVRFIRTSDDENDDEEQDDTTKGNTKKMEPFTRFKAKFETEWEKDNNGDEFRDVVIKTGFFVGNEDEPKGYKTVEEFAEAMPWKSVVQHVIKTCKFYVAKTKDSDTKKHKCGFGFKITNIQLIKKGEGSASDNSSKLLKTNIFATGGVVNDYKEDEDLVKKDDKSDSDKSNDEKDEKDEKDEADESGESDDDKDDSDEDSKSKKKTDKKAKKDESDDESTKAESDKDNSDDEKADSKKKSDKKSTKGKKDESDDEDNDDKESTKADDDNSESEAETKKSAKKGKKDESDEESDESDKEPKKKSAKKGKKDESDEESDESDKEPKKKSAKKGKKDESEDEDDESDKEPKKKSAKKGKKDESEDEGDESDKEPKKKTKKGKKDDSEDEDSEKEAKPKSKKAKETKKKSANN</sequence>
<feature type="compositionally biased region" description="Basic and acidic residues" evidence="1">
    <location>
        <begin position="336"/>
        <end position="352"/>
    </location>
</feature>
<dbReference type="EMBL" id="MN739784">
    <property type="protein sequence ID" value="QHT26312.1"/>
    <property type="molecule type" value="Genomic_DNA"/>
</dbReference>
<protein>
    <submittedName>
        <fullName evidence="2">Uncharacterized protein</fullName>
    </submittedName>
</protein>